<proteinExistence type="predicted"/>
<keyword evidence="3" id="KW-1185">Reference proteome</keyword>
<dbReference type="OrthoDB" id="5966500at2759"/>
<dbReference type="EMBL" id="LVVM01004998">
    <property type="protein sequence ID" value="OJA11610.1"/>
    <property type="molecule type" value="Genomic_DNA"/>
</dbReference>
<organism evidence="2 3">
    <name type="scientific">Rhizopogon vesiculosus</name>
    <dbReference type="NCBI Taxonomy" id="180088"/>
    <lineage>
        <taxon>Eukaryota</taxon>
        <taxon>Fungi</taxon>
        <taxon>Dikarya</taxon>
        <taxon>Basidiomycota</taxon>
        <taxon>Agaricomycotina</taxon>
        <taxon>Agaricomycetes</taxon>
        <taxon>Agaricomycetidae</taxon>
        <taxon>Boletales</taxon>
        <taxon>Suillineae</taxon>
        <taxon>Rhizopogonaceae</taxon>
        <taxon>Rhizopogon</taxon>
    </lineage>
</organism>
<dbReference type="InterPro" id="IPR051681">
    <property type="entry name" value="Ser/Thr_Kinases-Pseudokinases"/>
</dbReference>
<dbReference type="GO" id="GO:0005524">
    <property type="term" value="F:ATP binding"/>
    <property type="evidence" value="ECO:0007669"/>
    <property type="project" value="InterPro"/>
</dbReference>
<reference evidence="2 3" key="1">
    <citation type="submission" date="2016-03" db="EMBL/GenBank/DDBJ databases">
        <title>Comparative genomics of the ectomycorrhizal sister species Rhizopogon vinicolor and Rhizopogon vesiculosus (Basidiomycota: Boletales) reveals a divergence of the mating type B locus.</title>
        <authorList>
            <person name="Mujic A.B."/>
            <person name="Kuo A."/>
            <person name="Tritt A."/>
            <person name="Lipzen A."/>
            <person name="Chen C."/>
            <person name="Johnson J."/>
            <person name="Sharma A."/>
            <person name="Barry K."/>
            <person name="Grigoriev I.V."/>
            <person name="Spatafora J.W."/>
        </authorList>
    </citation>
    <scope>NUCLEOTIDE SEQUENCE [LARGE SCALE GENOMIC DNA]</scope>
    <source>
        <strain evidence="2 3">AM-OR11-056</strain>
    </source>
</reference>
<dbReference type="PANTHER" id="PTHR44329">
    <property type="entry name" value="SERINE/THREONINE-PROTEIN KINASE TNNI3K-RELATED"/>
    <property type="match status" value="1"/>
</dbReference>
<dbReference type="Proteomes" id="UP000183567">
    <property type="component" value="Unassembled WGS sequence"/>
</dbReference>
<dbReference type="InterPro" id="IPR011009">
    <property type="entry name" value="Kinase-like_dom_sf"/>
</dbReference>
<dbReference type="Gene3D" id="1.10.510.10">
    <property type="entry name" value="Transferase(Phosphotransferase) domain 1"/>
    <property type="match status" value="1"/>
</dbReference>
<accession>A0A1J8QQE9</accession>
<dbReference type="Pfam" id="PF22215">
    <property type="entry name" value="MLKL_N"/>
    <property type="match status" value="1"/>
</dbReference>
<dbReference type="InterPro" id="IPR054000">
    <property type="entry name" value="MLKL_N"/>
</dbReference>
<dbReference type="InterPro" id="IPR036537">
    <property type="entry name" value="Adaptor_Cbl_N_dom_sf"/>
</dbReference>
<dbReference type="STRING" id="180088.A0A1J8QQE9"/>
<dbReference type="InterPro" id="IPR000719">
    <property type="entry name" value="Prot_kinase_dom"/>
</dbReference>
<comment type="caution">
    <text evidence="2">The sequence shown here is derived from an EMBL/GenBank/DDBJ whole genome shotgun (WGS) entry which is preliminary data.</text>
</comment>
<dbReference type="InterPro" id="IPR059179">
    <property type="entry name" value="MLKL-like_MCAfunc"/>
</dbReference>
<dbReference type="PROSITE" id="PS50011">
    <property type="entry name" value="PROTEIN_KINASE_DOM"/>
    <property type="match status" value="1"/>
</dbReference>
<dbReference type="SUPFAM" id="SSF56112">
    <property type="entry name" value="Protein kinase-like (PK-like)"/>
    <property type="match status" value="1"/>
</dbReference>
<dbReference type="CDD" id="cd21037">
    <property type="entry name" value="MLKL_NTD"/>
    <property type="match status" value="1"/>
</dbReference>
<dbReference type="Pfam" id="PF07714">
    <property type="entry name" value="PK_Tyr_Ser-Thr"/>
    <property type="match status" value="1"/>
</dbReference>
<name>A0A1J8QQE9_9AGAM</name>
<feature type="domain" description="Protein kinase" evidence="1">
    <location>
        <begin position="270"/>
        <end position="536"/>
    </location>
</feature>
<dbReference type="AlphaFoldDB" id="A0A1J8QQE9"/>
<dbReference type="Gene3D" id="1.20.930.20">
    <property type="entry name" value="Adaptor protein Cbl, N-terminal domain"/>
    <property type="match status" value="1"/>
</dbReference>
<protein>
    <recommendedName>
        <fullName evidence="1">Protein kinase domain-containing protein</fullName>
    </recommendedName>
</protein>
<gene>
    <name evidence="2" type="ORF">AZE42_01945</name>
</gene>
<evidence type="ECO:0000313" key="3">
    <source>
        <dbReference type="Proteomes" id="UP000183567"/>
    </source>
</evidence>
<dbReference type="GO" id="GO:0004674">
    <property type="term" value="F:protein serine/threonine kinase activity"/>
    <property type="evidence" value="ECO:0007669"/>
    <property type="project" value="TreeGrafter"/>
</dbReference>
<evidence type="ECO:0000313" key="2">
    <source>
        <dbReference type="EMBL" id="OJA11610.1"/>
    </source>
</evidence>
<dbReference type="InterPro" id="IPR001245">
    <property type="entry name" value="Ser-Thr/Tyr_kinase_cat_dom"/>
</dbReference>
<sequence length="556" mass="62672">MTLFQTVVSPTLGVLEIAGAVSGIPYVQGAGMALQVINTTCNQVAIHKRKSAQLAQRCNVLLNLISEHAVSPACDEVRSSLEEAEFVLYSVRDRLQKWSQYSKVRSFLKSSKIEQDLDKCQNDVNTVMERLHVRNPLSVMLLQKQSMDMMRMNQSRLEERLEQLMISPQQVRDAAQRHSTGGQDALDLMRIGQQASSIRLMQLQIPSPRDASMSLEPVFEGPMVESPVASRSSSLELMVQTQIQSALTDLRRLTKIPPTLKVLNNQVKKINSSSPLRSGQYSDIWLGEWLGETVALKTLRILTDPHKAGKMTKRYEHEMNVWSMFKHDNILSIYGVITNLETIHIVSTWQENGNVLEYRIKNPDINPLTLATRGIEYLHGSNIVHGNLKCNNMLVSSEGVACINDFGHTQVLDEVLGRDVFTSYTATSNARWNAPELLRGDDVKPTKASDVFAFGMSILELITKQAPYSHRKRDLSVIQDVNDGRLPLRPTESEDVARWMHDELWGVLNGCWRFAAPERLSIEDVRICLETLAKYLGEHPNWKTEEADEIAAIQLS</sequence>
<evidence type="ECO:0000259" key="1">
    <source>
        <dbReference type="PROSITE" id="PS50011"/>
    </source>
</evidence>
<dbReference type="PANTHER" id="PTHR44329:SF214">
    <property type="entry name" value="PROTEIN KINASE DOMAIN-CONTAINING PROTEIN"/>
    <property type="match status" value="1"/>
</dbReference>
<dbReference type="GO" id="GO:0007166">
    <property type="term" value="P:cell surface receptor signaling pathway"/>
    <property type="evidence" value="ECO:0007669"/>
    <property type="project" value="InterPro"/>
</dbReference>